<dbReference type="EMBL" id="HG810016">
    <property type="protein sequence ID" value="CDN34484.1"/>
    <property type="molecule type" value="Genomic_DNA"/>
</dbReference>
<proteinExistence type="predicted"/>
<reference evidence="1" key="1">
    <citation type="submission" date="2014-01" db="EMBL/GenBank/DDBJ databases">
        <title>Draft genome sequence of highly nematicidal Bacillus thuringiensis DB27.</title>
        <authorList>
            <person name="Iatsenko I."/>
            <person name="Pickard D."/>
            <person name="Corton C."/>
            <person name="Dougan G."/>
            <person name="Sommer R.J."/>
        </authorList>
    </citation>
    <scope>NUCLEOTIDE SEQUENCE [LARGE SCALE GENOMIC DNA]</scope>
    <source>
        <strain evidence="1">DB27</strain>
    </source>
</reference>
<accession>W8XZB5</accession>
<reference evidence="1" key="2">
    <citation type="submission" date="2014-01" db="EMBL/GenBank/DDBJ databases">
        <authorList>
            <person name="Aslett M."/>
        </authorList>
    </citation>
    <scope>NUCLEOTIDE SEQUENCE [LARGE SCALE GENOMIC DNA]</scope>
    <source>
        <strain evidence="1">DB27</strain>
    </source>
</reference>
<name>W8XZB5_BACTU</name>
<sequence>MSIYIEKNKKTKQLIQNTFIQILEKSHLNRSL</sequence>
<dbReference type="HOGENOM" id="CLU_3388157_0_0_9"/>
<protein>
    <submittedName>
        <fullName evidence="1">Uncharacterized protein</fullName>
    </submittedName>
</protein>
<gene>
    <name evidence="1" type="ORF">BTDB27_000826</name>
</gene>
<dbReference type="AlphaFoldDB" id="W8XZB5"/>
<evidence type="ECO:0000313" key="1">
    <source>
        <dbReference type="EMBL" id="CDN34484.1"/>
    </source>
</evidence>
<dbReference type="Proteomes" id="UP000030682">
    <property type="component" value="Unassembled WGS sequence"/>
</dbReference>
<organism evidence="1">
    <name type="scientific">Bacillus thuringiensis DB27</name>
    <dbReference type="NCBI Taxonomy" id="1431339"/>
    <lineage>
        <taxon>Bacteria</taxon>
        <taxon>Bacillati</taxon>
        <taxon>Bacillota</taxon>
        <taxon>Bacilli</taxon>
        <taxon>Bacillales</taxon>
        <taxon>Bacillaceae</taxon>
        <taxon>Bacillus</taxon>
        <taxon>Bacillus cereus group</taxon>
    </lineage>
</organism>